<protein>
    <submittedName>
        <fullName evidence="1">Uncharacterized protein</fullName>
    </submittedName>
</protein>
<evidence type="ECO:0000313" key="2">
    <source>
        <dbReference type="Proteomes" id="UP000617041"/>
    </source>
</evidence>
<name>A0A934PZE3_9BURK</name>
<keyword evidence="2" id="KW-1185">Reference proteome</keyword>
<dbReference type="Proteomes" id="UP000617041">
    <property type="component" value="Unassembled WGS sequence"/>
</dbReference>
<reference evidence="1" key="1">
    <citation type="submission" date="2020-12" db="EMBL/GenBank/DDBJ databases">
        <title>Ramlibacter sp. nov., isolated from a freshwater alga, Cryptomonas.</title>
        <authorList>
            <person name="Kim H.M."/>
            <person name="Jeon C.O."/>
        </authorList>
    </citation>
    <scope>NUCLEOTIDE SEQUENCE</scope>
    <source>
        <strain evidence="1">CrO1</strain>
    </source>
</reference>
<dbReference type="EMBL" id="JAEDAO010000001">
    <property type="protein sequence ID" value="MBK0393380.1"/>
    <property type="molecule type" value="Genomic_DNA"/>
</dbReference>
<proteinExistence type="predicted"/>
<accession>A0A934PZE3</accession>
<evidence type="ECO:0000313" key="1">
    <source>
        <dbReference type="EMBL" id="MBK0393380.1"/>
    </source>
</evidence>
<sequence length="335" mass="35620">MARQIGRPARLLVGLGSGNPEASVQAQGLRPDVVDAYLVGVGPDAWPTWSSPAGSYVNLVAERADRQGAVPMLTLYQMASNGDGNLAGIADATFMAGYWANVRLMFQRLAMFDKPVLVNVEPDFWGYVERQAPDGDPARMPARVSIDADCAGQPDNVTGIAGCVLQMARKYAPKAAIGFPPSDWGAGTPAEVAAFALKAGLQHGDFLVMQTLDRDAGCFEVRAAECSRAGTGWYWDDAAYAAHLALARNWHDATGLPLVWWQTPLGVPASTPGGTDHWRDNRMQYFLTRPQDLVAVGGLGVVFGAGAAGQTTIDTDGGQYKRLSEAYLAAPAPLP</sequence>
<gene>
    <name evidence="1" type="ORF">I8E28_12325</name>
</gene>
<dbReference type="AlphaFoldDB" id="A0A934PZE3"/>
<organism evidence="1 2">
    <name type="scientific">Ramlibacter algicola</name>
    <dbReference type="NCBI Taxonomy" id="2795217"/>
    <lineage>
        <taxon>Bacteria</taxon>
        <taxon>Pseudomonadati</taxon>
        <taxon>Pseudomonadota</taxon>
        <taxon>Betaproteobacteria</taxon>
        <taxon>Burkholderiales</taxon>
        <taxon>Comamonadaceae</taxon>
        <taxon>Ramlibacter</taxon>
    </lineage>
</organism>
<comment type="caution">
    <text evidence="1">The sequence shown here is derived from an EMBL/GenBank/DDBJ whole genome shotgun (WGS) entry which is preliminary data.</text>
</comment>